<gene>
    <name evidence="1" type="ORF">PUN28_007254</name>
</gene>
<protein>
    <recommendedName>
        <fullName evidence="3">C2H2-type domain-containing protein</fullName>
    </recommendedName>
</protein>
<name>A0AAW2G8M4_9HYME</name>
<dbReference type="AlphaFoldDB" id="A0AAW2G8M4"/>
<sequence length="106" mass="12641">MLNNEDDMDQREYEGRVVTDSVHERFQQTRIYCNICNRDIIGNEAAIRKHFNDIHPSSKHCCYCKGKVFTYQKITTIDDKEHSEDFVYHKCLHNKELENKVSKESK</sequence>
<accession>A0AAW2G8M4</accession>
<dbReference type="EMBL" id="JADYXP020000006">
    <property type="protein sequence ID" value="KAL0122401.1"/>
    <property type="molecule type" value="Genomic_DNA"/>
</dbReference>
<dbReference type="Proteomes" id="UP001430953">
    <property type="component" value="Unassembled WGS sequence"/>
</dbReference>
<keyword evidence="2" id="KW-1185">Reference proteome</keyword>
<proteinExistence type="predicted"/>
<comment type="caution">
    <text evidence="1">The sequence shown here is derived from an EMBL/GenBank/DDBJ whole genome shotgun (WGS) entry which is preliminary data.</text>
</comment>
<organism evidence="1 2">
    <name type="scientific">Cardiocondyla obscurior</name>
    <dbReference type="NCBI Taxonomy" id="286306"/>
    <lineage>
        <taxon>Eukaryota</taxon>
        <taxon>Metazoa</taxon>
        <taxon>Ecdysozoa</taxon>
        <taxon>Arthropoda</taxon>
        <taxon>Hexapoda</taxon>
        <taxon>Insecta</taxon>
        <taxon>Pterygota</taxon>
        <taxon>Neoptera</taxon>
        <taxon>Endopterygota</taxon>
        <taxon>Hymenoptera</taxon>
        <taxon>Apocrita</taxon>
        <taxon>Aculeata</taxon>
        <taxon>Formicoidea</taxon>
        <taxon>Formicidae</taxon>
        <taxon>Myrmicinae</taxon>
        <taxon>Cardiocondyla</taxon>
    </lineage>
</organism>
<evidence type="ECO:0000313" key="2">
    <source>
        <dbReference type="Proteomes" id="UP001430953"/>
    </source>
</evidence>
<evidence type="ECO:0000313" key="1">
    <source>
        <dbReference type="EMBL" id="KAL0122401.1"/>
    </source>
</evidence>
<reference evidence="1 2" key="1">
    <citation type="submission" date="2023-03" db="EMBL/GenBank/DDBJ databases">
        <title>High recombination rates correlate with genetic variation in Cardiocondyla obscurior ants.</title>
        <authorList>
            <person name="Errbii M."/>
        </authorList>
    </citation>
    <scope>NUCLEOTIDE SEQUENCE [LARGE SCALE GENOMIC DNA]</scope>
    <source>
        <strain evidence="1">Alpha-2009</strain>
        <tissue evidence="1">Whole body</tissue>
    </source>
</reference>
<evidence type="ECO:0008006" key="3">
    <source>
        <dbReference type="Google" id="ProtNLM"/>
    </source>
</evidence>